<organism evidence="1 2">
    <name type="scientific">Folsomia candida</name>
    <name type="common">Springtail</name>
    <dbReference type="NCBI Taxonomy" id="158441"/>
    <lineage>
        <taxon>Eukaryota</taxon>
        <taxon>Metazoa</taxon>
        <taxon>Ecdysozoa</taxon>
        <taxon>Arthropoda</taxon>
        <taxon>Hexapoda</taxon>
        <taxon>Collembola</taxon>
        <taxon>Entomobryomorpha</taxon>
        <taxon>Isotomoidea</taxon>
        <taxon>Isotomidae</taxon>
        <taxon>Proisotominae</taxon>
        <taxon>Folsomia</taxon>
    </lineage>
</organism>
<keyword evidence="2" id="KW-1185">Reference proteome</keyword>
<protein>
    <recommendedName>
        <fullName evidence="3">F-box domain-containing protein</fullName>
    </recommendedName>
</protein>
<dbReference type="Proteomes" id="UP000198287">
    <property type="component" value="Unassembled WGS sequence"/>
</dbReference>
<accession>A0A226E9D8</accession>
<dbReference type="EMBL" id="LNIX01000005">
    <property type="protein sequence ID" value="OXA54049.1"/>
    <property type="molecule type" value="Genomic_DNA"/>
</dbReference>
<dbReference type="SUPFAM" id="SSF52047">
    <property type="entry name" value="RNI-like"/>
    <property type="match status" value="1"/>
</dbReference>
<dbReference type="InterPro" id="IPR032675">
    <property type="entry name" value="LRR_dom_sf"/>
</dbReference>
<evidence type="ECO:0000313" key="2">
    <source>
        <dbReference type="Proteomes" id="UP000198287"/>
    </source>
</evidence>
<sequence length="530" mass="61001">MEEPQPQNYAMHQALQNPIIAEKILQNTPISAKILRLVCTVWNEIILSLPQPRLTLRLFQEPASGSRDPDEVDCCHATPFQLFCINMDPRLAKSIEEYGCLQNYDEHEPTRRISAESKLLHVSDKFSRLVEDLSITFKDEALTPTLYEILQKCCPNLKRLELFHHKRTFADPELSHVSLHPLPTRPNLTFLKIFGITEPSGSPERAQLILNSASNVTHFTYHGKKYPDLSRNKAIKWLTVHIDCAEMTRIPTCQGAHGLNKMLNQVKDQIQFLHLKMCMISEAGNSYDDFGVWRARDEAVRIGFQIPKMKNLKEFRNEVLDLFRCGDQLQDIYPERMPNLEILHIAECTNNLDKLLQNIMQKKDLFNRVKKLHLLDINDPESITGLRTPFPNLESLTILQLDKWIVVELVELGPHLQACVSLGLKCLELELSSRNEKLSEFIQGFSNCEELLSSLKTLEIRLSSHAYDDLGRVEDGMSQLKQWLLGMKGLDSVTISGIRFDEDTWEWVKSFIQENKIPIDFGENCTIFCY</sequence>
<name>A0A226E9D8_FOLCA</name>
<dbReference type="Gene3D" id="3.80.10.10">
    <property type="entry name" value="Ribonuclease Inhibitor"/>
    <property type="match status" value="1"/>
</dbReference>
<reference evidence="1 2" key="1">
    <citation type="submission" date="2015-12" db="EMBL/GenBank/DDBJ databases">
        <title>The genome of Folsomia candida.</title>
        <authorList>
            <person name="Faddeeva A."/>
            <person name="Derks M.F."/>
            <person name="Anvar Y."/>
            <person name="Smit S."/>
            <person name="Van Straalen N."/>
            <person name="Roelofs D."/>
        </authorList>
    </citation>
    <scope>NUCLEOTIDE SEQUENCE [LARGE SCALE GENOMIC DNA]</scope>
    <source>
        <strain evidence="1 2">VU population</strain>
        <tissue evidence="1">Whole body</tissue>
    </source>
</reference>
<gene>
    <name evidence="1" type="ORF">Fcan01_10673</name>
</gene>
<comment type="caution">
    <text evidence="1">The sequence shown here is derived from an EMBL/GenBank/DDBJ whole genome shotgun (WGS) entry which is preliminary data.</text>
</comment>
<proteinExistence type="predicted"/>
<evidence type="ECO:0000313" key="1">
    <source>
        <dbReference type="EMBL" id="OXA54049.1"/>
    </source>
</evidence>
<dbReference type="AlphaFoldDB" id="A0A226E9D8"/>
<evidence type="ECO:0008006" key="3">
    <source>
        <dbReference type="Google" id="ProtNLM"/>
    </source>
</evidence>